<dbReference type="SUPFAM" id="SSF51735">
    <property type="entry name" value="NAD(P)-binding Rossmann-fold domains"/>
    <property type="match status" value="1"/>
</dbReference>
<protein>
    <submittedName>
        <fullName evidence="5">Short-chain dehydrogenase/reductase tropE</fullName>
    </submittedName>
</protein>
<dbReference type="InterPro" id="IPR036291">
    <property type="entry name" value="NAD(P)-bd_dom_sf"/>
</dbReference>
<dbReference type="Proteomes" id="UP000469558">
    <property type="component" value="Unassembled WGS sequence"/>
</dbReference>
<dbReference type="Gene3D" id="3.40.50.720">
    <property type="entry name" value="NAD(P)-binding Rossmann-like Domain"/>
    <property type="match status" value="1"/>
</dbReference>
<evidence type="ECO:0000313" key="5">
    <source>
        <dbReference type="EMBL" id="TVY73412.1"/>
    </source>
</evidence>
<dbReference type="Pfam" id="PF00106">
    <property type="entry name" value="adh_short"/>
    <property type="match status" value="1"/>
</dbReference>
<evidence type="ECO:0000256" key="3">
    <source>
        <dbReference type="ARBA" id="ARBA00023002"/>
    </source>
</evidence>
<dbReference type="AlphaFoldDB" id="A0A8T9C071"/>
<dbReference type="InterPro" id="IPR002347">
    <property type="entry name" value="SDR_fam"/>
</dbReference>
<name>A0A8T9C071_9HELO</name>
<sequence length="218" mass="23158">MTSPKTILITGANRGIGYSIVQATAQRYPSYTYFLACRSLSSGQAAVTSLHALGITSKLDVLELDVTSNSSILAAAEYIKTTYGHLDILVNNAGIAYTHKDDLNDLRESYNNILNTNVTSITALTSALLPLLHASPSASQKVINISSGRASLQNSVNGNLPSTSVIAYSVSKVALNALTIEMQKGEKGAVEYFAVNPGHCKTEFNGFRGEKDPLDGAE</sequence>
<comment type="similarity">
    <text evidence="1 4">Belongs to the short-chain dehydrogenases/reductases (SDR) family.</text>
</comment>
<dbReference type="EMBL" id="QGMK01001085">
    <property type="protein sequence ID" value="TVY73412.1"/>
    <property type="molecule type" value="Genomic_DNA"/>
</dbReference>
<feature type="non-terminal residue" evidence="5">
    <location>
        <position position="218"/>
    </location>
</feature>
<keyword evidence="3" id="KW-0560">Oxidoreductase</keyword>
<dbReference type="PRINTS" id="PR00080">
    <property type="entry name" value="SDRFAMILY"/>
</dbReference>
<gene>
    <name evidence="5" type="primary">tropE_2</name>
    <name evidence="5" type="ORF">LSUE1_G006414</name>
</gene>
<organism evidence="5 6">
    <name type="scientific">Lachnellula suecica</name>
    <dbReference type="NCBI Taxonomy" id="602035"/>
    <lineage>
        <taxon>Eukaryota</taxon>
        <taxon>Fungi</taxon>
        <taxon>Dikarya</taxon>
        <taxon>Ascomycota</taxon>
        <taxon>Pezizomycotina</taxon>
        <taxon>Leotiomycetes</taxon>
        <taxon>Helotiales</taxon>
        <taxon>Lachnaceae</taxon>
        <taxon>Lachnellula</taxon>
    </lineage>
</organism>
<reference evidence="5 6" key="1">
    <citation type="submission" date="2018-05" db="EMBL/GenBank/DDBJ databases">
        <title>Genome sequencing and assembly of the regulated plant pathogen Lachnellula willkommii and related sister species for the development of diagnostic species identification markers.</title>
        <authorList>
            <person name="Giroux E."/>
            <person name="Bilodeau G."/>
        </authorList>
    </citation>
    <scope>NUCLEOTIDE SEQUENCE [LARGE SCALE GENOMIC DNA]</scope>
    <source>
        <strain evidence="5 6">CBS 268.59</strain>
    </source>
</reference>
<dbReference type="PROSITE" id="PS00061">
    <property type="entry name" value="ADH_SHORT"/>
    <property type="match status" value="1"/>
</dbReference>
<proteinExistence type="inferred from homology"/>
<evidence type="ECO:0000256" key="1">
    <source>
        <dbReference type="ARBA" id="ARBA00006484"/>
    </source>
</evidence>
<dbReference type="PANTHER" id="PTHR43963">
    <property type="entry name" value="CARBONYL REDUCTASE 1-RELATED"/>
    <property type="match status" value="1"/>
</dbReference>
<evidence type="ECO:0000256" key="4">
    <source>
        <dbReference type="RuleBase" id="RU000363"/>
    </source>
</evidence>
<dbReference type="PANTHER" id="PTHR43963:SF6">
    <property type="entry name" value="CHAIN DEHYDROGENASE FAMILY PROTEIN, PUTATIVE (AFU_ORTHOLOGUE AFUA_3G15350)-RELATED"/>
    <property type="match status" value="1"/>
</dbReference>
<evidence type="ECO:0000313" key="6">
    <source>
        <dbReference type="Proteomes" id="UP000469558"/>
    </source>
</evidence>
<dbReference type="PRINTS" id="PR00081">
    <property type="entry name" value="GDHRDH"/>
</dbReference>
<dbReference type="GO" id="GO:0016491">
    <property type="term" value="F:oxidoreductase activity"/>
    <property type="evidence" value="ECO:0007669"/>
    <property type="project" value="UniProtKB-KW"/>
</dbReference>
<keyword evidence="6" id="KW-1185">Reference proteome</keyword>
<dbReference type="InterPro" id="IPR020904">
    <property type="entry name" value="Sc_DH/Rdtase_CS"/>
</dbReference>
<evidence type="ECO:0000256" key="2">
    <source>
        <dbReference type="ARBA" id="ARBA00022857"/>
    </source>
</evidence>
<comment type="caution">
    <text evidence="5">The sequence shown here is derived from an EMBL/GenBank/DDBJ whole genome shotgun (WGS) entry which is preliminary data.</text>
</comment>
<accession>A0A8T9C071</accession>
<dbReference type="OrthoDB" id="1933717at2759"/>
<keyword evidence="2" id="KW-0521">NADP</keyword>